<evidence type="ECO:0000313" key="2">
    <source>
        <dbReference type="Proteomes" id="UP001283361"/>
    </source>
</evidence>
<comment type="caution">
    <text evidence="1">The sequence shown here is derived from an EMBL/GenBank/DDBJ whole genome shotgun (WGS) entry which is preliminary data.</text>
</comment>
<name>A0AAE1ALU3_9GAST</name>
<reference evidence="1" key="1">
    <citation type="journal article" date="2023" name="G3 (Bethesda)">
        <title>A reference genome for the long-term kleptoplast-retaining sea slug Elysia crispata morphotype clarki.</title>
        <authorList>
            <person name="Eastman K.E."/>
            <person name="Pendleton A.L."/>
            <person name="Shaikh M.A."/>
            <person name="Suttiyut T."/>
            <person name="Ogas R."/>
            <person name="Tomko P."/>
            <person name="Gavelis G."/>
            <person name="Widhalm J.R."/>
            <person name="Wisecaver J.H."/>
        </authorList>
    </citation>
    <scope>NUCLEOTIDE SEQUENCE</scope>
    <source>
        <strain evidence="1">ECLA1</strain>
    </source>
</reference>
<dbReference type="Proteomes" id="UP001283361">
    <property type="component" value="Unassembled WGS sequence"/>
</dbReference>
<organism evidence="1 2">
    <name type="scientific">Elysia crispata</name>
    <name type="common">lettuce slug</name>
    <dbReference type="NCBI Taxonomy" id="231223"/>
    <lineage>
        <taxon>Eukaryota</taxon>
        <taxon>Metazoa</taxon>
        <taxon>Spiralia</taxon>
        <taxon>Lophotrochozoa</taxon>
        <taxon>Mollusca</taxon>
        <taxon>Gastropoda</taxon>
        <taxon>Heterobranchia</taxon>
        <taxon>Euthyneura</taxon>
        <taxon>Panpulmonata</taxon>
        <taxon>Sacoglossa</taxon>
        <taxon>Placobranchoidea</taxon>
        <taxon>Plakobranchidae</taxon>
        <taxon>Elysia</taxon>
    </lineage>
</organism>
<accession>A0AAE1ALU3</accession>
<sequence>MQKSTVLHLLVKSQMVRQVECSKDHSKRLIHHKYKIWCSQKGLRAIALRSFQIFWNKHLPYIVVQRGSNGFAIPDADLEKRTDEYLDSENHDDDVALDFGCCDKNVSQSDLLLNETVTYSVENHTSAEHEPLFVNRGTSIGSVLSPDSADVHNQELTNSTSTCFNSNAPDKLTPSEILVTIVPSTRAARFCNSSEDNTPSDSLLPASISLPQQPLETKPILPDSNPSIQGIVTAEISESHLLFSLNTPLQSSLISDEEQALALNGPIPSQPLFTAFSSIQVTDPTTLLPHSNDMALSL</sequence>
<protein>
    <submittedName>
        <fullName evidence="1">Uncharacterized protein</fullName>
    </submittedName>
</protein>
<dbReference type="AlphaFoldDB" id="A0AAE1ALU3"/>
<proteinExistence type="predicted"/>
<keyword evidence="2" id="KW-1185">Reference proteome</keyword>
<dbReference type="EMBL" id="JAWDGP010001657">
    <property type="protein sequence ID" value="KAK3789546.1"/>
    <property type="molecule type" value="Genomic_DNA"/>
</dbReference>
<gene>
    <name evidence="1" type="ORF">RRG08_060319</name>
</gene>
<evidence type="ECO:0000313" key="1">
    <source>
        <dbReference type="EMBL" id="KAK3789546.1"/>
    </source>
</evidence>